<name>A0ABV5ZQL1_9PSEU</name>
<sequence>MTFNPLEHRGIPLERQLRNWRELDVEPIDPDDVDPYTRCRIIAMNGIEVEASLFSHQFARHALSLDVRRRLAEVRYLEQQQQKVVNWLLPGSESALETTIAYEQVAVDLTAWVARMEPDPYLKRAYEFGVLEDFDHLYRYANLYEMIQRRKAERIVDSLTEVMPGRPTKYQHRHPYDNVRDHYDRERAAPISKLHALTIMSAEQQTMNFYMNVGPQYMEPIARQLYQEIGLIEEEHVTHYESLVDPGETWWERLVNHEYNECYLYYSFMETEPDPRVRAIWELHLNMELEHLHVACDLMRANDDREPEQVLAPELPHPVTFEPNKAYIRELLDTQIDLTTLGTGYVREAHERFERMQEAINGGEHPPSEVVIDMHREAYGTDYRLETEGPHPVPGLRQR</sequence>
<organism evidence="1 2">
    <name type="scientific">Allokutzneria oryzae</name>
    <dbReference type="NCBI Taxonomy" id="1378989"/>
    <lineage>
        <taxon>Bacteria</taxon>
        <taxon>Bacillati</taxon>
        <taxon>Actinomycetota</taxon>
        <taxon>Actinomycetes</taxon>
        <taxon>Pseudonocardiales</taxon>
        <taxon>Pseudonocardiaceae</taxon>
        <taxon>Allokutzneria</taxon>
    </lineage>
</organism>
<gene>
    <name evidence="1" type="ORF">ACFFQA_00275</name>
</gene>
<keyword evidence="2" id="KW-1185">Reference proteome</keyword>
<dbReference type="RefSeq" id="WP_377849446.1">
    <property type="nucleotide sequence ID" value="NZ_JBHLZU010000001.1"/>
</dbReference>
<dbReference type="InterPro" id="IPR009078">
    <property type="entry name" value="Ferritin-like_SF"/>
</dbReference>
<protein>
    <recommendedName>
        <fullName evidence="3">Ferritin-like domain-containing protein</fullName>
    </recommendedName>
</protein>
<evidence type="ECO:0008006" key="3">
    <source>
        <dbReference type="Google" id="ProtNLM"/>
    </source>
</evidence>
<comment type="caution">
    <text evidence="1">The sequence shown here is derived from an EMBL/GenBank/DDBJ whole genome shotgun (WGS) entry which is preliminary data.</text>
</comment>
<reference evidence="1 2" key="1">
    <citation type="submission" date="2024-09" db="EMBL/GenBank/DDBJ databases">
        <authorList>
            <person name="Sun Q."/>
            <person name="Mori K."/>
        </authorList>
    </citation>
    <scope>NUCLEOTIDE SEQUENCE [LARGE SCALE GENOMIC DNA]</scope>
    <source>
        <strain evidence="1 2">TBRC 7907</strain>
    </source>
</reference>
<accession>A0ABV5ZQL1</accession>
<evidence type="ECO:0000313" key="1">
    <source>
        <dbReference type="EMBL" id="MFB9902359.1"/>
    </source>
</evidence>
<proteinExistence type="predicted"/>
<dbReference type="SUPFAM" id="SSF47240">
    <property type="entry name" value="Ferritin-like"/>
    <property type="match status" value="2"/>
</dbReference>
<dbReference type="Proteomes" id="UP001589693">
    <property type="component" value="Unassembled WGS sequence"/>
</dbReference>
<dbReference type="EMBL" id="JBHLZU010000001">
    <property type="protein sequence ID" value="MFB9902359.1"/>
    <property type="molecule type" value="Genomic_DNA"/>
</dbReference>
<evidence type="ECO:0000313" key="2">
    <source>
        <dbReference type="Proteomes" id="UP001589693"/>
    </source>
</evidence>